<feature type="signal peptide" evidence="3">
    <location>
        <begin position="1"/>
        <end position="18"/>
    </location>
</feature>
<dbReference type="OrthoDB" id="408631at2759"/>
<evidence type="ECO:0000256" key="1">
    <source>
        <dbReference type="ARBA" id="ARBA00005964"/>
    </source>
</evidence>
<keyword evidence="2 3" id="KW-0378">Hydrolase</keyword>
<feature type="chain" id="PRO_5022993100" description="Carboxylic ester hydrolase" evidence="3">
    <location>
        <begin position="19"/>
        <end position="564"/>
    </location>
</feature>
<reference evidence="5 6" key="1">
    <citation type="journal article" date="2019" name="Nat. Ecol. Evol.">
        <title>Megaphylogeny resolves global patterns of mushroom evolution.</title>
        <authorList>
            <person name="Varga T."/>
            <person name="Krizsan K."/>
            <person name="Foldi C."/>
            <person name="Dima B."/>
            <person name="Sanchez-Garcia M."/>
            <person name="Sanchez-Ramirez S."/>
            <person name="Szollosi G.J."/>
            <person name="Szarkandi J.G."/>
            <person name="Papp V."/>
            <person name="Albert L."/>
            <person name="Andreopoulos W."/>
            <person name="Angelini C."/>
            <person name="Antonin V."/>
            <person name="Barry K.W."/>
            <person name="Bougher N.L."/>
            <person name="Buchanan P."/>
            <person name="Buyck B."/>
            <person name="Bense V."/>
            <person name="Catcheside P."/>
            <person name="Chovatia M."/>
            <person name="Cooper J."/>
            <person name="Damon W."/>
            <person name="Desjardin D."/>
            <person name="Finy P."/>
            <person name="Geml J."/>
            <person name="Haridas S."/>
            <person name="Hughes K."/>
            <person name="Justo A."/>
            <person name="Karasinski D."/>
            <person name="Kautmanova I."/>
            <person name="Kiss B."/>
            <person name="Kocsube S."/>
            <person name="Kotiranta H."/>
            <person name="LaButti K.M."/>
            <person name="Lechner B.E."/>
            <person name="Liimatainen K."/>
            <person name="Lipzen A."/>
            <person name="Lukacs Z."/>
            <person name="Mihaltcheva S."/>
            <person name="Morgado L.N."/>
            <person name="Niskanen T."/>
            <person name="Noordeloos M.E."/>
            <person name="Ohm R.A."/>
            <person name="Ortiz-Santana B."/>
            <person name="Ovrebo C."/>
            <person name="Racz N."/>
            <person name="Riley R."/>
            <person name="Savchenko A."/>
            <person name="Shiryaev A."/>
            <person name="Soop K."/>
            <person name="Spirin V."/>
            <person name="Szebenyi C."/>
            <person name="Tomsovsky M."/>
            <person name="Tulloss R.E."/>
            <person name="Uehling J."/>
            <person name="Grigoriev I.V."/>
            <person name="Vagvolgyi C."/>
            <person name="Papp T."/>
            <person name="Martin F.M."/>
            <person name="Miettinen O."/>
            <person name="Hibbett D.S."/>
            <person name="Nagy L.G."/>
        </authorList>
    </citation>
    <scope>NUCLEOTIDE SEQUENCE [LARGE SCALE GENOMIC DNA]</scope>
    <source>
        <strain evidence="5 6">CBS 309.79</strain>
    </source>
</reference>
<dbReference type="AlphaFoldDB" id="A0A5C3QAY9"/>
<dbReference type="InterPro" id="IPR050654">
    <property type="entry name" value="AChE-related_enzymes"/>
</dbReference>
<dbReference type="SUPFAM" id="SSF53474">
    <property type="entry name" value="alpha/beta-Hydrolases"/>
    <property type="match status" value="1"/>
</dbReference>
<evidence type="ECO:0000256" key="3">
    <source>
        <dbReference type="RuleBase" id="RU361235"/>
    </source>
</evidence>
<dbReference type="InterPro" id="IPR029058">
    <property type="entry name" value="AB_hydrolase_fold"/>
</dbReference>
<organism evidence="5 6">
    <name type="scientific">Pterulicium gracile</name>
    <dbReference type="NCBI Taxonomy" id="1884261"/>
    <lineage>
        <taxon>Eukaryota</taxon>
        <taxon>Fungi</taxon>
        <taxon>Dikarya</taxon>
        <taxon>Basidiomycota</taxon>
        <taxon>Agaricomycotina</taxon>
        <taxon>Agaricomycetes</taxon>
        <taxon>Agaricomycetidae</taxon>
        <taxon>Agaricales</taxon>
        <taxon>Pleurotineae</taxon>
        <taxon>Pterulaceae</taxon>
        <taxon>Pterulicium</taxon>
    </lineage>
</organism>
<dbReference type="EC" id="3.1.1.-" evidence="3"/>
<gene>
    <name evidence="5" type="ORF">BDV98DRAFT_606117</name>
</gene>
<evidence type="ECO:0000313" key="5">
    <source>
        <dbReference type="EMBL" id="TFK99235.1"/>
    </source>
</evidence>
<dbReference type="EMBL" id="ML178834">
    <property type="protein sequence ID" value="TFK99235.1"/>
    <property type="molecule type" value="Genomic_DNA"/>
</dbReference>
<dbReference type="STRING" id="1884261.A0A5C3QAY9"/>
<dbReference type="Pfam" id="PF00135">
    <property type="entry name" value="COesterase"/>
    <property type="match status" value="1"/>
</dbReference>
<evidence type="ECO:0000313" key="6">
    <source>
        <dbReference type="Proteomes" id="UP000305067"/>
    </source>
</evidence>
<feature type="domain" description="Carboxylesterase type B" evidence="4">
    <location>
        <begin position="29"/>
        <end position="553"/>
    </location>
</feature>
<dbReference type="PANTHER" id="PTHR43918">
    <property type="entry name" value="ACETYLCHOLINESTERASE"/>
    <property type="match status" value="1"/>
</dbReference>
<keyword evidence="3" id="KW-0732">Signal</keyword>
<comment type="similarity">
    <text evidence="1 3">Belongs to the type-B carboxylesterase/lipase family.</text>
</comment>
<dbReference type="InterPro" id="IPR002018">
    <property type="entry name" value="CarbesteraseB"/>
</dbReference>
<dbReference type="InterPro" id="IPR019826">
    <property type="entry name" value="Carboxylesterase_B_AS"/>
</dbReference>
<dbReference type="GO" id="GO:0052689">
    <property type="term" value="F:carboxylic ester hydrolase activity"/>
    <property type="evidence" value="ECO:0007669"/>
    <property type="project" value="TreeGrafter"/>
</dbReference>
<dbReference type="Proteomes" id="UP000305067">
    <property type="component" value="Unassembled WGS sequence"/>
</dbReference>
<dbReference type="PROSITE" id="PS00122">
    <property type="entry name" value="CARBOXYLESTERASE_B_1"/>
    <property type="match status" value="1"/>
</dbReference>
<proteinExistence type="inferred from homology"/>
<protein>
    <recommendedName>
        <fullName evidence="3">Carboxylic ester hydrolase</fullName>
        <ecNumber evidence="3">3.1.1.-</ecNumber>
    </recommendedName>
</protein>
<evidence type="ECO:0000259" key="4">
    <source>
        <dbReference type="Pfam" id="PF00135"/>
    </source>
</evidence>
<accession>A0A5C3QAY9</accession>
<dbReference type="Gene3D" id="3.40.50.1820">
    <property type="entry name" value="alpha/beta hydrolase"/>
    <property type="match status" value="1"/>
</dbReference>
<dbReference type="PANTHER" id="PTHR43918:SF4">
    <property type="entry name" value="CARBOXYLIC ESTER HYDROLASE"/>
    <property type="match status" value="1"/>
</dbReference>
<name>A0A5C3QAY9_9AGAR</name>
<keyword evidence="6" id="KW-1185">Reference proteome</keyword>
<evidence type="ECO:0000256" key="2">
    <source>
        <dbReference type="ARBA" id="ARBA00022801"/>
    </source>
</evidence>
<sequence>MSSFIAVFLTLLSIQVTAVSIHRRTLNGPSVQMGSTTVVGRIKTPFMSTDELEFFGGIPYGKPPVGLRRFKPPVAIKQLPPGSFDATQFGPSCFQLLPDQPNSSEDCLSINVLRPSGTEQDTALPVMAWIYGGGFTNGNSSLYDGSEIVATSIARGTPVIYISFNYRLGPFGFPQGSEAQLRGMLNLGLKDQLLALEWIQTNIAAFGGDPSQVTVFGESAGSISIADLFLNSGMEYLVRAAIFESGQAATTPVFAPTIPRRQLIWEDFVKNVPTCEFLIGSETAIPCLQYADAGALVAAWFNVTSRAEEAFPWAPVLDGPQGIIPDLPSRLYELERFSFIPFMAGTNLDEGTAFALPSIDYTSDVVRDVVIANITPSVVSLNVVDETVDELLKLYPDDPVLGSPNETGSDTFGLSPGFKRVAQLYNDVAFQSQRRLWSQAASSAGVKNYGYLFTDPQPANTTSPYLGVYHASEIPYIFGATQLIPGTADAPRQLSRVMMDYWISFATSLTPNDGKGVPRPDWPEFTSDNQVLLQLNGENTMTIPDDYREEQIVFINSNPPVFQH</sequence>